<organism evidence="3 4">
    <name type="scientific">Halorubrum pallidum</name>
    <dbReference type="NCBI Taxonomy" id="1526114"/>
    <lineage>
        <taxon>Archaea</taxon>
        <taxon>Methanobacteriati</taxon>
        <taxon>Methanobacteriota</taxon>
        <taxon>Stenosarchaea group</taxon>
        <taxon>Halobacteria</taxon>
        <taxon>Halobacteriales</taxon>
        <taxon>Haloferacaceae</taxon>
        <taxon>Halorubrum</taxon>
    </lineage>
</organism>
<feature type="domain" description="DUF7343" evidence="2">
    <location>
        <begin position="31"/>
        <end position="91"/>
    </location>
</feature>
<dbReference type="Proteomes" id="UP001596274">
    <property type="component" value="Unassembled WGS sequence"/>
</dbReference>
<dbReference type="InterPro" id="IPR036388">
    <property type="entry name" value="WH-like_DNA-bd_sf"/>
</dbReference>
<dbReference type="SUPFAM" id="SSF46785">
    <property type="entry name" value="Winged helix' DNA-binding domain"/>
    <property type="match status" value="1"/>
</dbReference>
<evidence type="ECO:0000313" key="4">
    <source>
        <dbReference type="Proteomes" id="UP001596274"/>
    </source>
</evidence>
<protein>
    <submittedName>
        <fullName evidence="3">Helix-turn-helix transcriptional regulator</fullName>
    </submittedName>
</protein>
<name>A0ABD5SYJ2_9EURY</name>
<evidence type="ECO:0000313" key="3">
    <source>
        <dbReference type="EMBL" id="MFC6770281.1"/>
    </source>
</evidence>
<dbReference type="Pfam" id="PF24034">
    <property type="entry name" value="DUF7343"/>
    <property type="match status" value="1"/>
</dbReference>
<feature type="region of interest" description="Disordered" evidence="1">
    <location>
        <begin position="1"/>
        <end position="35"/>
    </location>
</feature>
<reference evidence="3 4" key="1">
    <citation type="journal article" date="2019" name="Int. J. Syst. Evol. Microbiol.">
        <title>The Global Catalogue of Microorganisms (GCM) 10K type strain sequencing project: providing services to taxonomists for standard genome sequencing and annotation.</title>
        <authorList>
            <consortium name="The Broad Institute Genomics Platform"/>
            <consortium name="The Broad Institute Genome Sequencing Center for Infectious Disease"/>
            <person name="Wu L."/>
            <person name="Ma J."/>
        </authorList>
    </citation>
    <scope>NUCLEOTIDE SEQUENCE [LARGE SCALE GENOMIC DNA]</scope>
    <source>
        <strain evidence="3 4">PJ61</strain>
    </source>
</reference>
<keyword evidence="4" id="KW-1185">Reference proteome</keyword>
<feature type="non-terminal residue" evidence="3">
    <location>
        <position position="1"/>
    </location>
</feature>
<dbReference type="AlphaFoldDB" id="A0ABD5SYJ2"/>
<proteinExistence type="predicted"/>
<dbReference type="EMBL" id="JBHSWT010000039">
    <property type="protein sequence ID" value="MFC6770281.1"/>
    <property type="molecule type" value="Genomic_DNA"/>
</dbReference>
<accession>A0ABD5SYJ2</accession>
<feature type="compositionally biased region" description="Acidic residues" evidence="1">
    <location>
        <begin position="19"/>
        <end position="33"/>
    </location>
</feature>
<dbReference type="Gene3D" id="1.10.10.10">
    <property type="entry name" value="Winged helix-like DNA-binding domain superfamily/Winged helix DNA-binding domain"/>
    <property type="match status" value="1"/>
</dbReference>
<gene>
    <name evidence="3" type="ORF">ACFQDD_01855</name>
</gene>
<evidence type="ECO:0000259" key="2">
    <source>
        <dbReference type="Pfam" id="PF24034"/>
    </source>
</evidence>
<evidence type="ECO:0000256" key="1">
    <source>
        <dbReference type="SAM" id="MobiDB-lite"/>
    </source>
</evidence>
<comment type="caution">
    <text evidence="3">The sequence shown here is derived from an EMBL/GenBank/DDBJ whole genome shotgun (WGS) entry which is preliminary data.</text>
</comment>
<dbReference type="InterPro" id="IPR036390">
    <property type="entry name" value="WH_DNA-bd_sf"/>
</dbReference>
<dbReference type="InterPro" id="IPR055767">
    <property type="entry name" value="DUF7343"/>
</dbReference>
<sequence>ALAGSAGRDSAGNGSTDAVPDDNSDAIDPELLTDEDRVRRALRERGGRMKQSDVVEAFDWSKSKTSRVLSRMADAGEVEKLRIGRENVIDLVVGDDPVDEE</sequence>